<dbReference type="EMBL" id="JAANIU010013126">
    <property type="protein sequence ID" value="KAG1530139.1"/>
    <property type="molecule type" value="Genomic_DNA"/>
</dbReference>
<dbReference type="Gene3D" id="2.60.40.1090">
    <property type="entry name" value="Fimbrial-type adhesion domain"/>
    <property type="match status" value="1"/>
</dbReference>
<keyword evidence="2" id="KW-1185">Reference proteome</keyword>
<dbReference type="InterPro" id="IPR036937">
    <property type="entry name" value="Adhesion_dom_fimbrial_sf"/>
</dbReference>
<organism evidence="1 2">
    <name type="scientific">Rhizopus delemar</name>
    <dbReference type="NCBI Taxonomy" id="936053"/>
    <lineage>
        <taxon>Eukaryota</taxon>
        <taxon>Fungi</taxon>
        <taxon>Fungi incertae sedis</taxon>
        <taxon>Mucoromycota</taxon>
        <taxon>Mucoromycotina</taxon>
        <taxon>Mucoromycetes</taxon>
        <taxon>Mucorales</taxon>
        <taxon>Mucorineae</taxon>
        <taxon>Rhizopodaceae</taxon>
        <taxon>Rhizopus</taxon>
    </lineage>
</organism>
<reference evidence="1 2" key="1">
    <citation type="journal article" date="2020" name="Microb. Genom.">
        <title>Genetic diversity of clinical and environmental Mucorales isolates obtained from an investigation of mucormycosis cases among solid organ transplant recipients.</title>
        <authorList>
            <person name="Nguyen M.H."/>
            <person name="Kaul D."/>
            <person name="Muto C."/>
            <person name="Cheng S.J."/>
            <person name="Richter R.A."/>
            <person name="Bruno V.M."/>
            <person name="Liu G."/>
            <person name="Beyhan S."/>
            <person name="Sundermann A.J."/>
            <person name="Mounaud S."/>
            <person name="Pasculle A.W."/>
            <person name="Nierman W.C."/>
            <person name="Driscoll E."/>
            <person name="Cumbie R."/>
            <person name="Clancy C.J."/>
            <person name="Dupont C.L."/>
        </authorList>
    </citation>
    <scope>NUCLEOTIDE SEQUENCE [LARGE SCALE GENOMIC DNA]</scope>
    <source>
        <strain evidence="1 2">GL24</strain>
    </source>
</reference>
<protein>
    <recommendedName>
        <fullName evidence="3">Fimbrial-type adhesion domain-containing protein</fullName>
    </recommendedName>
</protein>
<evidence type="ECO:0000313" key="1">
    <source>
        <dbReference type="EMBL" id="KAG1530139.1"/>
    </source>
</evidence>
<evidence type="ECO:0000313" key="2">
    <source>
        <dbReference type="Proteomes" id="UP000740926"/>
    </source>
</evidence>
<dbReference type="AlphaFoldDB" id="A0A9P6XQE1"/>
<gene>
    <name evidence="1" type="ORF">G6F50_017518</name>
</gene>
<evidence type="ECO:0008006" key="3">
    <source>
        <dbReference type="Google" id="ProtNLM"/>
    </source>
</evidence>
<proteinExistence type="predicted"/>
<dbReference type="GO" id="GO:0007155">
    <property type="term" value="P:cell adhesion"/>
    <property type="evidence" value="ECO:0007669"/>
    <property type="project" value="InterPro"/>
</dbReference>
<name>A0A9P6XQE1_9FUNG</name>
<dbReference type="InterPro" id="IPR008966">
    <property type="entry name" value="Adhesion_dom_sf"/>
</dbReference>
<dbReference type="SUPFAM" id="SSF49401">
    <property type="entry name" value="Bacterial adhesins"/>
    <property type="match status" value="1"/>
</dbReference>
<comment type="caution">
    <text evidence="1">The sequence shown here is derived from an EMBL/GenBank/DDBJ whole genome shotgun (WGS) entry which is preliminary data.</text>
</comment>
<accession>A0A9P6XQE1</accession>
<dbReference type="Proteomes" id="UP000740926">
    <property type="component" value="Unassembled WGS sequence"/>
</dbReference>
<sequence length="96" mass="9734">MPCSAAGIPVSFTLTDANQASNVVSQLVPGAGSTAKGVSIELLRGGRPVQLRTAWSHGASSAGAQDVPLQARYARSGGILQPGSISGQAILTLDYR</sequence>